<evidence type="ECO:0000313" key="2">
    <source>
        <dbReference type="Proteomes" id="UP001341281"/>
    </source>
</evidence>
<reference evidence="1 2" key="1">
    <citation type="submission" date="2024-02" db="EMBL/GenBank/DDBJ databases">
        <title>High-quality chromosome-scale genome assembly of Pensacola bahiagrass (Paspalum notatum Flugge var. saurae).</title>
        <authorList>
            <person name="Vega J.M."/>
            <person name="Podio M."/>
            <person name="Orjuela J."/>
            <person name="Siena L.A."/>
            <person name="Pessino S.C."/>
            <person name="Combes M.C."/>
            <person name="Mariac C."/>
            <person name="Albertini E."/>
            <person name="Pupilli F."/>
            <person name="Ortiz J.P.A."/>
            <person name="Leblanc O."/>
        </authorList>
    </citation>
    <scope>NUCLEOTIDE SEQUENCE [LARGE SCALE GENOMIC DNA]</scope>
    <source>
        <strain evidence="1">R1</strain>
        <tissue evidence="1">Leaf</tissue>
    </source>
</reference>
<sequence length="135" mass="15132">TLPVLCPALPCPGLPLAKSKQLVALLRPHVIAWLWALLRESSAHPTSGRSLLYCWSIGAPCAERDLLLDNLKGRGKEQQKRFSSSLRKRTGGMKRESELWRIRGILTELEFLHARYQLNEVCMGVGSSPLYLAHT</sequence>
<keyword evidence="2" id="KW-1185">Reference proteome</keyword>
<organism evidence="1 2">
    <name type="scientific">Paspalum notatum var. saurae</name>
    <dbReference type="NCBI Taxonomy" id="547442"/>
    <lineage>
        <taxon>Eukaryota</taxon>
        <taxon>Viridiplantae</taxon>
        <taxon>Streptophyta</taxon>
        <taxon>Embryophyta</taxon>
        <taxon>Tracheophyta</taxon>
        <taxon>Spermatophyta</taxon>
        <taxon>Magnoliopsida</taxon>
        <taxon>Liliopsida</taxon>
        <taxon>Poales</taxon>
        <taxon>Poaceae</taxon>
        <taxon>PACMAD clade</taxon>
        <taxon>Panicoideae</taxon>
        <taxon>Andropogonodae</taxon>
        <taxon>Paspaleae</taxon>
        <taxon>Paspalinae</taxon>
        <taxon>Paspalum</taxon>
    </lineage>
</organism>
<dbReference type="EMBL" id="CP144752">
    <property type="protein sequence ID" value="WVZ91460.1"/>
    <property type="molecule type" value="Genomic_DNA"/>
</dbReference>
<accession>A0AAQ3UJK1</accession>
<dbReference type="AlphaFoldDB" id="A0AAQ3UJK1"/>
<feature type="non-terminal residue" evidence="1">
    <location>
        <position position="135"/>
    </location>
</feature>
<evidence type="ECO:0000313" key="1">
    <source>
        <dbReference type="EMBL" id="WVZ91460.1"/>
    </source>
</evidence>
<dbReference type="Proteomes" id="UP001341281">
    <property type="component" value="Chromosome 08"/>
</dbReference>
<name>A0AAQ3UJK1_PASNO</name>
<gene>
    <name evidence="1" type="ORF">U9M48_037628</name>
</gene>
<proteinExistence type="predicted"/>
<protein>
    <submittedName>
        <fullName evidence="1">Uncharacterized protein</fullName>
    </submittedName>
</protein>